<dbReference type="SUPFAM" id="SSF56801">
    <property type="entry name" value="Acetyl-CoA synthetase-like"/>
    <property type="match status" value="1"/>
</dbReference>
<organism evidence="2 3">
    <name type="scientific">Lachnellula subtilissima</name>
    <dbReference type="NCBI Taxonomy" id="602034"/>
    <lineage>
        <taxon>Eukaryota</taxon>
        <taxon>Fungi</taxon>
        <taxon>Dikarya</taxon>
        <taxon>Ascomycota</taxon>
        <taxon>Pezizomycotina</taxon>
        <taxon>Leotiomycetes</taxon>
        <taxon>Helotiales</taxon>
        <taxon>Lachnaceae</taxon>
        <taxon>Lachnellula</taxon>
    </lineage>
</organism>
<dbReference type="GO" id="GO:0031957">
    <property type="term" value="F:very long-chain fatty acid-CoA ligase activity"/>
    <property type="evidence" value="ECO:0007669"/>
    <property type="project" value="TreeGrafter"/>
</dbReference>
<sequence>MAMDSLGFSEEMCIQHLWQLLQLAACKYGENGILAYPSNMLGKPDFMSYPDLLVKAQQNSLLLRRIQGLRSVSIVLIHFKNHLDNIEWFWSVLAAGYIPAMSTAFTNLADGRVKHILHLHKLLENPICLTRQEHLKDFAGQNELRIKTIESLHTTEHLDYHCSPENSRQSSKSPEDLAVLMLTSGSTGNCKAVCLSHQQILNSIAGKSSYLGTRKGDTFLNWIALDHVAALVELHLHSMFLGTNQVHLHALAVLQSPLTFLRLINEHRVTFSFAPNFFLAKLRRTLEVLIQDDSAAPGRENWDFSCLRRLTSGGEANVVETCRGLTDLLSAWGLGSRVITPGFGMTETCAGSICNKQCPEADLYARRDFAAVGFCIPGIHMRLTPLSQEGPVLGEGHRGNLEICGSIVFSEYYNDMASTAEAFTHDGWFKTGDQAYLDTDGQLVLCGRGKETMIINGLKYSPHEVEAALEDASVPGLTAGYTAVFSYHPKGSQTEQICAVYLPNYHREDTQARVDTNDQVCKVTLLQTGVRPNVIPLHGVVLQRSTLGKLSRAKIRSSFERGDYLYYQQVNDRIMQSHKAASYVEPSTPMETMILQNCERLFELDRYELGTTTPIFDLGVTSIDIIRLKQRLEKSMSIEDIPIITIMMNPTIKTLAVALEKSNQSHAYDPVVVLRDGGEKAPLWLIHPGVGEILVFLGLSKYLTDRPVYALRARGFDGEDFFVDIPDAVQVYHKAIKLKQPKGPYAIAGYSYGAMLAFEVAKAIRSKDNDEIAFLGSFNLPPHIKSRMHQLDWVECLLNLAYFMDLISDSYAQAISPELHQMGEREQVLNYVLEVADSTRMGELGLNREKLGKWADLAMNLQSMAKEYEPSGRVENMDVFYATPLIALAKSKTEWLSEDLSKWTDFSATTRFHEVDGEHYTMIGPLHVNSFQRILKAALREAGC</sequence>
<dbReference type="InterPro" id="IPR029058">
    <property type="entry name" value="AB_hydrolase_fold"/>
</dbReference>
<dbReference type="AlphaFoldDB" id="A0A8H8S116"/>
<dbReference type="SUPFAM" id="SSF47336">
    <property type="entry name" value="ACP-like"/>
    <property type="match status" value="1"/>
</dbReference>
<dbReference type="InterPro" id="IPR042099">
    <property type="entry name" value="ANL_N_sf"/>
</dbReference>
<dbReference type="Gene3D" id="3.40.50.12780">
    <property type="entry name" value="N-terminal domain of ligase-like"/>
    <property type="match status" value="1"/>
</dbReference>
<reference evidence="2 3" key="1">
    <citation type="submission" date="2018-05" db="EMBL/GenBank/DDBJ databases">
        <title>Genome sequencing and assembly of the regulated plant pathogen Lachnellula willkommii and related sister species for the development of diagnostic species identification markers.</title>
        <authorList>
            <person name="Giroux E."/>
            <person name="Bilodeau G."/>
        </authorList>
    </citation>
    <scope>NUCLEOTIDE SEQUENCE [LARGE SCALE GENOMIC DNA]</scope>
    <source>
        <strain evidence="2 3">CBS 197.66</strain>
    </source>
</reference>
<dbReference type="InterPro" id="IPR036736">
    <property type="entry name" value="ACP-like_sf"/>
</dbReference>
<dbReference type="OrthoDB" id="10253869at2759"/>
<evidence type="ECO:0000313" key="2">
    <source>
        <dbReference type="EMBL" id="TVY44622.1"/>
    </source>
</evidence>
<dbReference type="Gene3D" id="3.30.300.30">
    <property type="match status" value="1"/>
</dbReference>
<dbReference type="Pfam" id="PF00501">
    <property type="entry name" value="AMP-binding"/>
    <property type="match status" value="1"/>
</dbReference>
<accession>A0A8H8S116</accession>
<dbReference type="Gene3D" id="3.40.50.1820">
    <property type="entry name" value="alpha/beta hydrolase"/>
    <property type="match status" value="1"/>
</dbReference>
<dbReference type="PANTHER" id="PTHR24096">
    <property type="entry name" value="LONG-CHAIN-FATTY-ACID--COA LIGASE"/>
    <property type="match status" value="1"/>
</dbReference>
<dbReference type="InterPro" id="IPR045851">
    <property type="entry name" value="AMP-bd_C_sf"/>
</dbReference>
<evidence type="ECO:0000313" key="3">
    <source>
        <dbReference type="Proteomes" id="UP000462212"/>
    </source>
</evidence>
<dbReference type="PROSITE" id="PS50075">
    <property type="entry name" value="CARRIER"/>
    <property type="match status" value="1"/>
</dbReference>
<comment type="caution">
    <text evidence="2">The sequence shown here is derived from an EMBL/GenBank/DDBJ whole genome shotgun (WGS) entry which is preliminary data.</text>
</comment>
<dbReference type="Gene3D" id="1.10.1200.10">
    <property type="entry name" value="ACP-like"/>
    <property type="match status" value="1"/>
</dbReference>
<dbReference type="Pfam" id="PF00975">
    <property type="entry name" value="Thioesterase"/>
    <property type="match status" value="1"/>
</dbReference>
<proteinExistence type="predicted"/>
<gene>
    <name evidence="2" type="primary">pngA</name>
    <name evidence="2" type="ORF">LSUB1_G001174</name>
</gene>
<dbReference type="SUPFAM" id="SSF53474">
    <property type="entry name" value="alpha/beta-Hydrolases"/>
    <property type="match status" value="1"/>
</dbReference>
<evidence type="ECO:0000259" key="1">
    <source>
        <dbReference type="PROSITE" id="PS50075"/>
    </source>
</evidence>
<feature type="domain" description="Carrier" evidence="1">
    <location>
        <begin position="585"/>
        <end position="663"/>
    </location>
</feature>
<dbReference type="PANTHER" id="PTHR24096:SF267">
    <property type="entry name" value="MALONATE--COA LIGASE ACSF3, MITOCHONDRIAL"/>
    <property type="match status" value="1"/>
</dbReference>
<dbReference type="GO" id="GO:0006633">
    <property type="term" value="P:fatty acid biosynthetic process"/>
    <property type="evidence" value="ECO:0007669"/>
    <property type="project" value="TreeGrafter"/>
</dbReference>
<dbReference type="Proteomes" id="UP000462212">
    <property type="component" value="Unassembled WGS sequence"/>
</dbReference>
<dbReference type="InterPro" id="IPR009081">
    <property type="entry name" value="PP-bd_ACP"/>
</dbReference>
<dbReference type="InterPro" id="IPR001031">
    <property type="entry name" value="Thioesterase"/>
</dbReference>
<protein>
    <submittedName>
        <fullName evidence="2">Nonribosomal peptide synthetase</fullName>
    </submittedName>
</protein>
<dbReference type="InterPro" id="IPR000873">
    <property type="entry name" value="AMP-dep_synth/lig_dom"/>
</dbReference>
<keyword evidence="3" id="KW-1185">Reference proteome</keyword>
<dbReference type="Pfam" id="PF00550">
    <property type="entry name" value="PP-binding"/>
    <property type="match status" value="1"/>
</dbReference>
<dbReference type="EMBL" id="QGMJ01000034">
    <property type="protein sequence ID" value="TVY44622.1"/>
    <property type="molecule type" value="Genomic_DNA"/>
</dbReference>
<name>A0A8H8S116_9HELO</name>